<organism evidence="2 3">
    <name type="scientific">Portunus trituberculatus</name>
    <name type="common">Swimming crab</name>
    <name type="synonym">Neptunus trituberculatus</name>
    <dbReference type="NCBI Taxonomy" id="210409"/>
    <lineage>
        <taxon>Eukaryota</taxon>
        <taxon>Metazoa</taxon>
        <taxon>Ecdysozoa</taxon>
        <taxon>Arthropoda</taxon>
        <taxon>Crustacea</taxon>
        <taxon>Multicrustacea</taxon>
        <taxon>Malacostraca</taxon>
        <taxon>Eumalacostraca</taxon>
        <taxon>Eucarida</taxon>
        <taxon>Decapoda</taxon>
        <taxon>Pleocyemata</taxon>
        <taxon>Brachyura</taxon>
        <taxon>Eubrachyura</taxon>
        <taxon>Portunoidea</taxon>
        <taxon>Portunidae</taxon>
        <taxon>Portuninae</taxon>
        <taxon>Portunus</taxon>
    </lineage>
</organism>
<proteinExistence type="predicted"/>
<comment type="caution">
    <text evidence="2">The sequence shown here is derived from an EMBL/GenBank/DDBJ whole genome shotgun (WGS) entry which is preliminary data.</text>
</comment>
<dbReference type="AlphaFoldDB" id="A0A5B7H1P1"/>
<reference evidence="2 3" key="1">
    <citation type="submission" date="2019-05" db="EMBL/GenBank/DDBJ databases">
        <title>Another draft genome of Portunus trituberculatus and its Hox gene families provides insights of decapod evolution.</title>
        <authorList>
            <person name="Jeong J.-H."/>
            <person name="Song I."/>
            <person name="Kim S."/>
            <person name="Choi T."/>
            <person name="Kim D."/>
            <person name="Ryu S."/>
            <person name="Kim W."/>
        </authorList>
    </citation>
    <scope>NUCLEOTIDE SEQUENCE [LARGE SCALE GENOMIC DNA]</scope>
    <source>
        <tissue evidence="2">Muscle</tissue>
    </source>
</reference>
<evidence type="ECO:0000256" key="1">
    <source>
        <dbReference type="SAM" id="MobiDB-lite"/>
    </source>
</evidence>
<feature type="compositionally biased region" description="Basic residues" evidence="1">
    <location>
        <begin position="38"/>
        <end position="50"/>
    </location>
</feature>
<name>A0A5B7H1P1_PORTR</name>
<dbReference type="Proteomes" id="UP000324222">
    <property type="component" value="Unassembled WGS sequence"/>
</dbReference>
<sequence>MDKRKCFVILGMKEKKNPNKFMSVKRENWPKLSSNRSRTAHRSWNRRWRK</sequence>
<evidence type="ECO:0000313" key="2">
    <source>
        <dbReference type="EMBL" id="MPC63267.1"/>
    </source>
</evidence>
<protein>
    <submittedName>
        <fullName evidence="2">Uncharacterized protein</fullName>
    </submittedName>
</protein>
<gene>
    <name evidence="2" type="ORF">E2C01_057362</name>
</gene>
<keyword evidence="3" id="KW-1185">Reference proteome</keyword>
<evidence type="ECO:0000313" key="3">
    <source>
        <dbReference type="Proteomes" id="UP000324222"/>
    </source>
</evidence>
<feature type="region of interest" description="Disordered" evidence="1">
    <location>
        <begin position="27"/>
        <end position="50"/>
    </location>
</feature>
<dbReference type="EMBL" id="VSRR010020587">
    <property type="protein sequence ID" value="MPC63267.1"/>
    <property type="molecule type" value="Genomic_DNA"/>
</dbReference>
<accession>A0A5B7H1P1</accession>